<dbReference type="EMBL" id="OX365700">
    <property type="protein sequence ID" value="CAI4033454.1"/>
    <property type="molecule type" value="Genomic_DNA"/>
</dbReference>
<accession>A0AA86TET8</accession>
<dbReference type="PANTHER" id="PTHR12697:SF5">
    <property type="entry name" value="DEOXYHYPUSINE HYDROXYLASE"/>
    <property type="match status" value="1"/>
</dbReference>
<dbReference type="PANTHER" id="PTHR12697">
    <property type="entry name" value="PBS LYASE HEAT-LIKE PROTEIN"/>
    <property type="match status" value="1"/>
</dbReference>
<dbReference type="Gene3D" id="1.25.10.10">
    <property type="entry name" value="Leucine-rich Repeat Variant"/>
    <property type="match status" value="1"/>
</dbReference>
<dbReference type="InterPro" id="IPR004155">
    <property type="entry name" value="PBS_lyase_HEAT"/>
</dbReference>
<dbReference type="KEGG" id="nti:DNFV4_03890"/>
<organism evidence="1 2">
    <name type="scientific">Nitrospira tepida</name>
    <dbReference type="NCBI Taxonomy" id="2973512"/>
    <lineage>
        <taxon>Bacteria</taxon>
        <taxon>Pseudomonadati</taxon>
        <taxon>Nitrospirota</taxon>
        <taxon>Nitrospiria</taxon>
        <taxon>Nitrospirales</taxon>
        <taxon>Nitrospiraceae</taxon>
        <taxon>Nitrospira</taxon>
    </lineage>
</organism>
<sequence>MKRSLIIAAAAVVAPALMLTVEMVEMMSGHVAGWAYRDYFTQEQKAQLSKIKTVAVDAVALTDKGPADAAPFKEILQRRMSELGYHVVKDTAQPHDVLVRAKCEQRKTWEGTTASGGDYDLPDAPSRIWKGPACQLTYVLGGMKIQWQKEVRTPFQDAVEAAKTANAGDPGDYAMAALRELLNQYEFPVLLAAEWGHDDRLLKILDTTGTNQRKLLVISLLGEMLSDEALPKLKEALKDKDLSKEAAVALGNIGRDGIPVLVEILKTSTQPELQAAAAKGLGQVGGLHGDPSVVPPLLEMLDAPGIDITVQTEIAWALGKMPDKRSIEPLYALDRKLQAIRTNDPKFKRLKEAVFWAIKQCDTWDQYS</sequence>
<dbReference type="GO" id="GO:0016491">
    <property type="term" value="F:oxidoreductase activity"/>
    <property type="evidence" value="ECO:0007669"/>
    <property type="project" value="TreeGrafter"/>
</dbReference>
<gene>
    <name evidence="1" type="ORF">DNFV4_03890</name>
</gene>
<evidence type="ECO:0000313" key="2">
    <source>
        <dbReference type="Proteomes" id="UP001179121"/>
    </source>
</evidence>
<name>A0AA86TET8_9BACT</name>
<reference evidence="1" key="1">
    <citation type="submission" date="2022-10" db="EMBL/GenBank/DDBJ databases">
        <authorList>
            <person name="Koch H."/>
        </authorList>
    </citation>
    <scope>NUCLEOTIDE SEQUENCE</scope>
    <source>
        <strain evidence="1">DNF</strain>
    </source>
</reference>
<evidence type="ECO:0000313" key="1">
    <source>
        <dbReference type="EMBL" id="CAI4033454.1"/>
    </source>
</evidence>
<dbReference type="SUPFAM" id="SSF48371">
    <property type="entry name" value="ARM repeat"/>
    <property type="match status" value="1"/>
</dbReference>
<dbReference type="InterPro" id="IPR011989">
    <property type="entry name" value="ARM-like"/>
</dbReference>
<protein>
    <submittedName>
        <fullName evidence="1">HEAT repeat domain-containing protein</fullName>
    </submittedName>
</protein>
<dbReference type="Proteomes" id="UP001179121">
    <property type="component" value="Chromosome"/>
</dbReference>
<dbReference type="RefSeq" id="WP_289270671.1">
    <property type="nucleotide sequence ID" value="NZ_OX365700.1"/>
</dbReference>
<dbReference type="InterPro" id="IPR016024">
    <property type="entry name" value="ARM-type_fold"/>
</dbReference>
<proteinExistence type="predicted"/>
<keyword evidence="2" id="KW-1185">Reference proteome</keyword>
<dbReference type="Pfam" id="PF13646">
    <property type="entry name" value="HEAT_2"/>
    <property type="match status" value="1"/>
</dbReference>
<dbReference type="SMART" id="SM00567">
    <property type="entry name" value="EZ_HEAT"/>
    <property type="match status" value="4"/>
</dbReference>
<dbReference type="AlphaFoldDB" id="A0AA86TET8"/>